<sequence>MTNTQEFAPLSIAVALPAYRRALVERMLQRLLQENGEMSADWYVSHAAEADVTLRLPPDEGADPSASLLAELRRPDGGRETLTIEWPWRPGALLAALQRIARLLRSGAAGSADARDALAWQWLRRWSELALEARGRLLELRMGGQVVALMDARLGYWYAANQVLPDAAQFVTALARDSYSIELGQATPPPLLRPVSIKPLLWQLGVRSGHYGALPALRQRGGLRLKGWPYLAAGGPKAYAELIQKLRGGFNTAASLRDSGLAAAGLVDGFLNACLVCDFFHGETAEPAASAPAPVPVPAGVFAGAQMRPGNEQAVIASIRRSLHAGTP</sequence>
<evidence type="ECO:0000313" key="2">
    <source>
        <dbReference type="Proteomes" id="UP001165498"/>
    </source>
</evidence>
<dbReference type="Proteomes" id="UP001165498">
    <property type="component" value="Unassembled WGS sequence"/>
</dbReference>
<dbReference type="EMBL" id="JANFQO010000006">
    <property type="protein sequence ID" value="MCQ4164659.1"/>
    <property type="molecule type" value="Genomic_DNA"/>
</dbReference>
<accession>A0ABT1QQU4</accession>
<evidence type="ECO:0000313" key="1">
    <source>
        <dbReference type="EMBL" id="MCQ4164659.1"/>
    </source>
</evidence>
<dbReference type="RefSeq" id="WP_255913537.1">
    <property type="nucleotide sequence ID" value="NZ_JANFQO010000006.1"/>
</dbReference>
<comment type="caution">
    <text evidence="1">The sequence shown here is derived from an EMBL/GenBank/DDBJ whole genome shotgun (WGS) entry which is preliminary data.</text>
</comment>
<reference evidence="1" key="1">
    <citation type="submission" date="2022-07" db="EMBL/GenBank/DDBJ databases">
        <title>Tahibacter sp., a new gammaproteobacterium isolated from the silt sample collected at pig farm.</title>
        <authorList>
            <person name="Chen H."/>
        </authorList>
    </citation>
    <scope>NUCLEOTIDE SEQUENCE</scope>
    <source>
        <strain evidence="1">P2K</strain>
    </source>
</reference>
<organism evidence="1 2">
    <name type="scientific">Tahibacter harae</name>
    <dbReference type="NCBI Taxonomy" id="2963937"/>
    <lineage>
        <taxon>Bacteria</taxon>
        <taxon>Pseudomonadati</taxon>
        <taxon>Pseudomonadota</taxon>
        <taxon>Gammaproteobacteria</taxon>
        <taxon>Lysobacterales</taxon>
        <taxon>Rhodanobacteraceae</taxon>
        <taxon>Tahibacter</taxon>
    </lineage>
</organism>
<proteinExistence type="predicted"/>
<keyword evidence="2" id="KW-1185">Reference proteome</keyword>
<gene>
    <name evidence="1" type="ORF">NM961_08040</name>
</gene>
<protein>
    <submittedName>
        <fullName evidence="1">Uncharacterized protein</fullName>
    </submittedName>
</protein>
<name>A0ABT1QQU4_9GAMM</name>